<evidence type="ECO:0000256" key="3">
    <source>
        <dbReference type="SAM" id="MobiDB-lite"/>
    </source>
</evidence>
<accession>A0A382BW81</accession>
<feature type="region of interest" description="Disordered" evidence="3">
    <location>
        <begin position="1"/>
        <end position="65"/>
    </location>
</feature>
<evidence type="ECO:0000256" key="1">
    <source>
        <dbReference type="ARBA" id="ARBA00022705"/>
    </source>
</evidence>
<dbReference type="GO" id="GO:0003678">
    <property type="term" value="F:DNA helicase activity"/>
    <property type="evidence" value="ECO:0007669"/>
    <property type="project" value="InterPro"/>
</dbReference>
<dbReference type="GO" id="GO:0005829">
    <property type="term" value="C:cytosol"/>
    <property type="evidence" value="ECO:0007669"/>
    <property type="project" value="TreeGrafter"/>
</dbReference>
<dbReference type="InterPro" id="IPR016136">
    <property type="entry name" value="DNA_helicase_N/primase_C"/>
</dbReference>
<reference evidence="5" key="1">
    <citation type="submission" date="2018-05" db="EMBL/GenBank/DDBJ databases">
        <authorList>
            <person name="Lanie J.A."/>
            <person name="Ng W.-L."/>
            <person name="Kazmierczak K.M."/>
            <person name="Andrzejewski T.M."/>
            <person name="Davidsen T.M."/>
            <person name="Wayne K.J."/>
            <person name="Tettelin H."/>
            <person name="Glass J.I."/>
            <person name="Rusch D."/>
            <person name="Podicherti R."/>
            <person name="Tsui H.-C.T."/>
            <person name="Winkler M.E."/>
        </authorList>
    </citation>
    <scope>NUCLEOTIDE SEQUENCE</scope>
</reference>
<dbReference type="Gene3D" id="1.10.860.10">
    <property type="entry name" value="DNAb Helicase, Chain A"/>
    <property type="match status" value="1"/>
</dbReference>
<dbReference type="GO" id="GO:0006260">
    <property type="term" value="P:DNA replication"/>
    <property type="evidence" value="ECO:0007669"/>
    <property type="project" value="UniProtKB-KW"/>
</dbReference>
<organism evidence="5">
    <name type="scientific">marine metagenome</name>
    <dbReference type="NCBI Taxonomy" id="408172"/>
    <lineage>
        <taxon>unclassified sequences</taxon>
        <taxon>metagenomes</taxon>
        <taxon>ecological metagenomes</taxon>
    </lineage>
</organism>
<evidence type="ECO:0000313" key="5">
    <source>
        <dbReference type="EMBL" id="SVB17313.1"/>
    </source>
</evidence>
<feature type="non-terminal residue" evidence="5">
    <location>
        <position position="1"/>
    </location>
</feature>
<dbReference type="Pfam" id="PF00772">
    <property type="entry name" value="DnaB"/>
    <property type="match status" value="1"/>
</dbReference>
<name>A0A382BW81_9ZZZZ</name>
<feature type="compositionally biased region" description="Acidic residues" evidence="3">
    <location>
        <begin position="1"/>
        <end position="12"/>
    </location>
</feature>
<dbReference type="GO" id="GO:0003677">
    <property type="term" value="F:DNA binding"/>
    <property type="evidence" value="ECO:0007669"/>
    <property type="project" value="UniProtKB-KW"/>
</dbReference>
<dbReference type="PANTHER" id="PTHR30153">
    <property type="entry name" value="REPLICATIVE DNA HELICASE DNAB"/>
    <property type="match status" value="1"/>
</dbReference>
<dbReference type="GO" id="GO:0005524">
    <property type="term" value="F:ATP binding"/>
    <property type="evidence" value="ECO:0007669"/>
    <property type="project" value="InterPro"/>
</dbReference>
<keyword evidence="1" id="KW-0235">DNA replication</keyword>
<gene>
    <name evidence="5" type="ORF">METZ01_LOCUS170167</name>
</gene>
<feature type="compositionally biased region" description="Basic and acidic residues" evidence="3">
    <location>
        <begin position="45"/>
        <end position="54"/>
    </location>
</feature>
<dbReference type="InterPro" id="IPR036185">
    <property type="entry name" value="DNA_heli_DnaB-like_N_sf"/>
</dbReference>
<protein>
    <recommendedName>
        <fullName evidence="4">DNA helicase DnaB-like N-terminal domain-containing protein</fullName>
    </recommendedName>
</protein>
<dbReference type="PANTHER" id="PTHR30153:SF2">
    <property type="entry name" value="REPLICATIVE DNA HELICASE"/>
    <property type="match status" value="1"/>
</dbReference>
<dbReference type="EMBL" id="UINC01031375">
    <property type="protein sequence ID" value="SVB17313.1"/>
    <property type="molecule type" value="Genomic_DNA"/>
</dbReference>
<dbReference type="InterPro" id="IPR007693">
    <property type="entry name" value="DNA_helicase_DnaB-like_N"/>
</dbReference>
<evidence type="ECO:0000259" key="4">
    <source>
        <dbReference type="Pfam" id="PF00772"/>
    </source>
</evidence>
<proteinExistence type="predicted"/>
<sequence>VSDDTPTPDESEPPGTSTPLEPPEDDAPLPEPPPLLDEGDSTPAFDHRSTRRGDTGGSHVGRVPPYNLDAEASLLGAMLLSRDAIADALEIIEVDHFYKPSHGHVYDAICTLYASGDPADPVTVSEMLTRAGVLDQIGGPGFLLELQAATPATS</sequence>
<feature type="domain" description="DNA helicase DnaB-like N-terminal" evidence="4">
    <location>
        <begin position="64"/>
        <end position="153"/>
    </location>
</feature>
<evidence type="ECO:0000256" key="2">
    <source>
        <dbReference type="ARBA" id="ARBA00023125"/>
    </source>
</evidence>
<feature type="non-terminal residue" evidence="5">
    <location>
        <position position="154"/>
    </location>
</feature>
<keyword evidence="2" id="KW-0238">DNA-binding</keyword>
<dbReference type="AlphaFoldDB" id="A0A382BW81"/>
<dbReference type="SUPFAM" id="SSF48024">
    <property type="entry name" value="N-terminal domain of DnaB helicase"/>
    <property type="match status" value="1"/>
</dbReference>